<keyword evidence="3" id="KW-1185">Reference proteome</keyword>
<dbReference type="Proteomes" id="UP001642360">
    <property type="component" value="Unassembled WGS sequence"/>
</dbReference>
<evidence type="ECO:0000313" key="2">
    <source>
        <dbReference type="EMBL" id="CAK9170239.1"/>
    </source>
</evidence>
<evidence type="ECO:0000313" key="3">
    <source>
        <dbReference type="Proteomes" id="UP001642360"/>
    </source>
</evidence>
<accession>A0ABC8TL86</accession>
<organism evidence="2 3">
    <name type="scientific">Ilex paraguariensis</name>
    <name type="common">yerba mate</name>
    <dbReference type="NCBI Taxonomy" id="185542"/>
    <lineage>
        <taxon>Eukaryota</taxon>
        <taxon>Viridiplantae</taxon>
        <taxon>Streptophyta</taxon>
        <taxon>Embryophyta</taxon>
        <taxon>Tracheophyta</taxon>
        <taxon>Spermatophyta</taxon>
        <taxon>Magnoliopsida</taxon>
        <taxon>eudicotyledons</taxon>
        <taxon>Gunneridae</taxon>
        <taxon>Pentapetalae</taxon>
        <taxon>asterids</taxon>
        <taxon>campanulids</taxon>
        <taxon>Aquifoliales</taxon>
        <taxon>Aquifoliaceae</taxon>
        <taxon>Ilex</taxon>
    </lineage>
</organism>
<comment type="caution">
    <text evidence="2">The sequence shown here is derived from an EMBL/GenBank/DDBJ whole genome shotgun (WGS) entry which is preliminary data.</text>
</comment>
<evidence type="ECO:0000256" key="1">
    <source>
        <dbReference type="SAM" id="MobiDB-lite"/>
    </source>
</evidence>
<feature type="region of interest" description="Disordered" evidence="1">
    <location>
        <begin position="1"/>
        <end position="33"/>
    </location>
</feature>
<protein>
    <submittedName>
        <fullName evidence="2">Uncharacterized protein</fullName>
    </submittedName>
</protein>
<dbReference type="InterPro" id="IPR014848">
    <property type="entry name" value="Rgp1"/>
</dbReference>
<dbReference type="EMBL" id="CAUOFW020005458">
    <property type="protein sequence ID" value="CAK9170239.1"/>
    <property type="molecule type" value="Genomic_DNA"/>
</dbReference>
<dbReference type="AlphaFoldDB" id="A0ABC8TL86"/>
<dbReference type="PANTHER" id="PTHR12507">
    <property type="entry name" value="REDUCED GROWTH PHENOTYPE 1 RGP1, YEAST -RELATED"/>
    <property type="match status" value="1"/>
</dbReference>
<sequence length="207" mass="22811">MPPPKNPSRGFSFFGLGGGGNFSNSKKADQVPPPALKLETDRDVYRPGDPVTITIEIANPPGGTFSLLVERLSFEIKGIEKLDSQWFSTAKPTQESKQRRGEYVFMECSTPSIVSNQILSAGATKKCLGSSLRYLESICLREGASFLFLKEATMLVGVRIKVISKLGVAVSDRIKLQRLYGGMKFRYNHRDVEDDDVVRDSLCGLEG</sequence>
<proteinExistence type="predicted"/>
<gene>
    <name evidence="2" type="ORF">ILEXP_LOCUS39724</name>
</gene>
<name>A0ABC8TL86_9AQUA</name>
<reference evidence="2 3" key="1">
    <citation type="submission" date="2024-02" db="EMBL/GenBank/DDBJ databases">
        <authorList>
            <person name="Vignale AGUSTIN F."/>
            <person name="Sosa J E."/>
            <person name="Modenutti C."/>
        </authorList>
    </citation>
    <scope>NUCLEOTIDE SEQUENCE [LARGE SCALE GENOMIC DNA]</scope>
</reference>